<organism evidence="2">
    <name type="scientific">Brassica cretica</name>
    <name type="common">Mustard</name>
    <dbReference type="NCBI Taxonomy" id="69181"/>
    <lineage>
        <taxon>Eukaryota</taxon>
        <taxon>Viridiplantae</taxon>
        <taxon>Streptophyta</taxon>
        <taxon>Embryophyta</taxon>
        <taxon>Tracheophyta</taxon>
        <taxon>Spermatophyta</taxon>
        <taxon>Magnoliopsida</taxon>
        <taxon>eudicotyledons</taxon>
        <taxon>Gunneridae</taxon>
        <taxon>Pentapetalae</taxon>
        <taxon>rosids</taxon>
        <taxon>malvids</taxon>
        <taxon>Brassicales</taxon>
        <taxon>Brassicaceae</taxon>
        <taxon>Brassiceae</taxon>
        <taxon>Brassica</taxon>
    </lineage>
</organism>
<protein>
    <submittedName>
        <fullName evidence="2">Uncharacterized protein</fullName>
    </submittedName>
</protein>
<proteinExistence type="predicted"/>
<reference evidence="3" key="2">
    <citation type="submission" date="2019-12" db="EMBL/GenBank/DDBJ databases">
        <authorList>
            <person name="Studholme D.J."/>
            <person name="Sarris P."/>
        </authorList>
    </citation>
    <scope>NUCLEOTIDE SEQUENCE</scope>
    <source>
        <strain evidence="3">PFS-1207/04</strain>
        <tissue evidence="3">Leaf</tissue>
    </source>
</reference>
<gene>
    <name evidence="3" type="ORF">DY000_02046547</name>
    <name evidence="2" type="ORF">F2Q70_00020731</name>
</gene>
<sequence length="79" mass="9039">MLGTIFPWVELEFVVIDVVFLVVGLPLRTAPRFDDFVLSLLPSLFFHLITVFNGARVSGGSPFRYVFHSRLFLFLPCFT</sequence>
<dbReference type="AlphaFoldDB" id="A0A3N6TBN6"/>
<keyword evidence="1" id="KW-0812">Transmembrane</keyword>
<keyword evidence="1" id="KW-1133">Transmembrane helix</keyword>
<dbReference type="EMBL" id="QGKV02000297">
    <property type="protein sequence ID" value="KAF3611017.1"/>
    <property type="molecule type" value="Genomic_DNA"/>
</dbReference>
<feature type="transmembrane region" description="Helical" evidence="1">
    <location>
        <begin position="6"/>
        <end position="24"/>
    </location>
</feature>
<evidence type="ECO:0000256" key="1">
    <source>
        <dbReference type="SAM" id="Phobius"/>
    </source>
</evidence>
<reference evidence="3 4" key="3">
    <citation type="journal article" date="2020" name="BMC Genomics">
        <title>Intraspecific diversification of the crop wild relative Brassica cretica Lam. using demographic model selection.</title>
        <authorList>
            <person name="Kioukis A."/>
            <person name="Michalopoulou V.A."/>
            <person name="Briers L."/>
            <person name="Pirintsos S."/>
            <person name="Studholme D.J."/>
            <person name="Pavlidis P."/>
            <person name="Sarris P.F."/>
        </authorList>
    </citation>
    <scope>NUCLEOTIDE SEQUENCE [LARGE SCALE GENOMIC DNA]</scope>
    <source>
        <strain evidence="4">cv. PFS-1207/04</strain>
        <strain evidence="3">PFS-1207/04</strain>
    </source>
</reference>
<evidence type="ECO:0000313" key="2">
    <source>
        <dbReference type="EMBL" id="KAF2549254.1"/>
    </source>
</evidence>
<name>A0A3N6TBN6_BRACR</name>
<feature type="transmembrane region" description="Helical" evidence="1">
    <location>
        <begin position="36"/>
        <end position="55"/>
    </location>
</feature>
<keyword evidence="4" id="KW-1185">Reference proteome</keyword>
<evidence type="ECO:0000313" key="4">
    <source>
        <dbReference type="Proteomes" id="UP000266723"/>
    </source>
</evidence>
<evidence type="ECO:0000313" key="3">
    <source>
        <dbReference type="EMBL" id="KAF3611017.1"/>
    </source>
</evidence>
<keyword evidence="1" id="KW-0472">Membrane</keyword>
<reference evidence="2" key="1">
    <citation type="submission" date="2019-12" db="EMBL/GenBank/DDBJ databases">
        <title>Genome sequencing and annotation of Brassica cretica.</title>
        <authorList>
            <person name="Studholme D.J."/>
            <person name="Sarris P.F."/>
        </authorList>
    </citation>
    <scope>NUCLEOTIDE SEQUENCE</scope>
    <source>
        <strain evidence="2">PFS-102/07</strain>
        <tissue evidence="2">Leaf</tissue>
    </source>
</reference>
<comment type="caution">
    <text evidence="2">The sequence shown here is derived from an EMBL/GenBank/DDBJ whole genome shotgun (WGS) entry which is preliminary data.</text>
</comment>
<accession>A0A3N6TBN6</accession>
<dbReference type="EMBL" id="QGKY02001925">
    <property type="protein sequence ID" value="KAF2549254.1"/>
    <property type="molecule type" value="Genomic_DNA"/>
</dbReference>
<dbReference type="Proteomes" id="UP000266723">
    <property type="component" value="Unassembled WGS sequence"/>
</dbReference>